<comment type="caution">
    <text evidence="11">The sequence shown here is derived from an EMBL/GenBank/DDBJ whole genome shotgun (WGS) entry which is preliminary data.</text>
</comment>
<keyword evidence="4" id="KW-0055">Arginine biosynthesis</keyword>
<dbReference type="CDD" id="cd03894">
    <property type="entry name" value="M20_ArgE"/>
    <property type="match status" value="1"/>
</dbReference>
<dbReference type="Pfam" id="PF01546">
    <property type="entry name" value="Peptidase_M20"/>
    <property type="match status" value="1"/>
</dbReference>
<dbReference type="PROSITE" id="PS00759">
    <property type="entry name" value="ARGE_DAPE_CPG2_2"/>
    <property type="match status" value="1"/>
</dbReference>
<dbReference type="EMBL" id="QHHQ01000001">
    <property type="protein sequence ID" value="RAI03764.1"/>
    <property type="molecule type" value="Genomic_DNA"/>
</dbReference>
<keyword evidence="7" id="KW-0378">Hydrolase</keyword>
<keyword evidence="6" id="KW-0479">Metal-binding</keyword>
<evidence type="ECO:0000256" key="1">
    <source>
        <dbReference type="ARBA" id="ARBA00001947"/>
    </source>
</evidence>
<comment type="cofactor">
    <cofactor evidence="1">
        <name>Zn(2+)</name>
        <dbReference type="ChEBI" id="CHEBI:29105"/>
    </cofactor>
</comment>
<dbReference type="Proteomes" id="UP000249590">
    <property type="component" value="Unassembled WGS sequence"/>
</dbReference>
<evidence type="ECO:0000256" key="7">
    <source>
        <dbReference type="ARBA" id="ARBA00022801"/>
    </source>
</evidence>
<dbReference type="SUPFAM" id="SSF55031">
    <property type="entry name" value="Bacterial exopeptidase dimerisation domain"/>
    <property type="match status" value="1"/>
</dbReference>
<keyword evidence="3" id="KW-0963">Cytoplasm</keyword>
<reference evidence="11 12" key="1">
    <citation type="submission" date="2018-05" db="EMBL/GenBank/DDBJ databases">
        <title>Acuticoccus sediminis sp. nov., isolated from deep-sea sediment of Indian Ocean.</title>
        <authorList>
            <person name="Liu X."/>
            <person name="Lai Q."/>
            <person name="Du Y."/>
            <person name="Sun F."/>
            <person name="Zhang X."/>
            <person name="Wang S."/>
            <person name="Shao Z."/>
        </authorList>
    </citation>
    <scope>NUCLEOTIDE SEQUENCE [LARGE SCALE GENOMIC DNA]</scope>
    <source>
        <strain evidence="11 12">PTG4-2</strain>
    </source>
</reference>
<evidence type="ECO:0000256" key="4">
    <source>
        <dbReference type="ARBA" id="ARBA00022571"/>
    </source>
</evidence>
<keyword evidence="12" id="KW-1185">Reference proteome</keyword>
<evidence type="ECO:0000313" key="11">
    <source>
        <dbReference type="EMBL" id="RAI03764.1"/>
    </source>
</evidence>
<dbReference type="Gene3D" id="3.30.70.360">
    <property type="match status" value="1"/>
</dbReference>
<evidence type="ECO:0000256" key="2">
    <source>
        <dbReference type="ARBA" id="ARBA00005691"/>
    </source>
</evidence>
<evidence type="ECO:0000256" key="9">
    <source>
        <dbReference type="ARBA" id="ARBA00023285"/>
    </source>
</evidence>
<dbReference type="AlphaFoldDB" id="A0A8B2P1B7"/>
<dbReference type="NCBIfam" id="NF005710">
    <property type="entry name" value="PRK07522.1"/>
    <property type="match status" value="1"/>
</dbReference>
<dbReference type="InterPro" id="IPR036264">
    <property type="entry name" value="Bact_exopeptidase_dim_dom"/>
</dbReference>
<dbReference type="GO" id="GO:0008777">
    <property type="term" value="F:acetylornithine deacetylase activity"/>
    <property type="evidence" value="ECO:0007669"/>
    <property type="project" value="TreeGrafter"/>
</dbReference>
<evidence type="ECO:0000256" key="6">
    <source>
        <dbReference type="ARBA" id="ARBA00022723"/>
    </source>
</evidence>
<dbReference type="GO" id="GO:0046872">
    <property type="term" value="F:metal ion binding"/>
    <property type="evidence" value="ECO:0007669"/>
    <property type="project" value="UniProtKB-KW"/>
</dbReference>
<dbReference type="SUPFAM" id="SSF53187">
    <property type="entry name" value="Zn-dependent exopeptidases"/>
    <property type="match status" value="1"/>
</dbReference>
<dbReference type="InterPro" id="IPR002933">
    <property type="entry name" value="Peptidase_M20"/>
</dbReference>
<evidence type="ECO:0000259" key="10">
    <source>
        <dbReference type="Pfam" id="PF07687"/>
    </source>
</evidence>
<dbReference type="InterPro" id="IPR050072">
    <property type="entry name" value="Peptidase_M20A"/>
</dbReference>
<comment type="similarity">
    <text evidence="2">Belongs to the peptidase M20A family. ArgE subfamily.</text>
</comment>
<dbReference type="InterPro" id="IPR001261">
    <property type="entry name" value="ArgE/DapE_CS"/>
</dbReference>
<evidence type="ECO:0000256" key="3">
    <source>
        <dbReference type="ARBA" id="ARBA00022490"/>
    </source>
</evidence>
<dbReference type="InterPro" id="IPR010169">
    <property type="entry name" value="AcOrn-deacetyl"/>
</dbReference>
<dbReference type="RefSeq" id="WP_111342739.1">
    <property type="nucleotide sequence ID" value="NZ_QHHQ01000001.1"/>
</dbReference>
<dbReference type="Gene3D" id="3.40.630.10">
    <property type="entry name" value="Zn peptidases"/>
    <property type="match status" value="1"/>
</dbReference>
<feature type="domain" description="Peptidase M20 dimerisation" evidence="10">
    <location>
        <begin position="185"/>
        <end position="297"/>
    </location>
</feature>
<dbReference type="PANTHER" id="PTHR43808">
    <property type="entry name" value="ACETYLORNITHINE DEACETYLASE"/>
    <property type="match status" value="1"/>
</dbReference>
<keyword evidence="5" id="KW-0028">Amino-acid biosynthesis</keyword>
<organism evidence="11 12">
    <name type="scientific">Acuticoccus sediminis</name>
    <dbReference type="NCBI Taxonomy" id="2184697"/>
    <lineage>
        <taxon>Bacteria</taxon>
        <taxon>Pseudomonadati</taxon>
        <taxon>Pseudomonadota</taxon>
        <taxon>Alphaproteobacteria</taxon>
        <taxon>Hyphomicrobiales</taxon>
        <taxon>Amorphaceae</taxon>
        <taxon>Acuticoccus</taxon>
    </lineage>
</organism>
<dbReference type="Pfam" id="PF07687">
    <property type="entry name" value="M20_dimer"/>
    <property type="match status" value="1"/>
</dbReference>
<protein>
    <submittedName>
        <fullName evidence="11">Acetylornithine deacetylase</fullName>
    </submittedName>
</protein>
<dbReference type="GO" id="GO:0006526">
    <property type="term" value="P:L-arginine biosynthetic process"/>
    <property type="evidence" value="ECO:0007669"/>
    <property type="project" value="UniProtKB-KW"/>
</dbReference>
<dbReference type="PANTHER" id="PTHR43808:SF31">
    <property type="entry name" value="N-ACETYL-L-CITRULLINE DEACETYLASE"/>
    <property type="match status" value="1"/>
</dbReference>
<dbReference type="InterPro" id="IPR011650">
    <property type="entry name" value="Peptidase_M20_dimer"/>
</dbReference>
<proteinExistence type="inferred from homology"/>
<evidence type="ECO:0000256" key="8">
    <source>
        <dbReference type="ARBA" id="ARBA00022833"/>
    </source>
</evidence>
<dbReference type="NCBIfam" id="TIGR01892">
    <property type="entry name" value="AcOrn-deacetyl"/>
    <property type="match status" value="1"/>
</dbReference>
<gene>
    <name evidence="11" type="primary">argE</name>
    <name evidence="11" type="ORF">DLJ53_04620</name>
</gene>
<keyword evidence="8" id="KW-0862">Zinc</keyword>
<evidence type="ECO:0000256" key="5">
    <source>
        <dbReference type="ARBA" id="ARBA00022605"/>
    </source>
</evidence>
<name>A0A8B2P1B7_9HYPH</name>
<dbReference type="OrthoDB" id="9809784at2"/>
<sequence length="407" mass="42848">MNTIKNPPSLPDTRPIPDIAGILARLVAFPTVSRQSNLALLDFVEELLRPAGVRLERFTSEDGTRANLWASLGPEGSGGVVLSGHCDVVPVEGQDWSSDPFALRTEDGRLYGRGAADMKGFLAVAIHAMLSAAPRTLALPLHLAISYDEEVGCLGVRGMLDALGARPERPALCIIGEPTGMRIANGHKGKRGLRACCHGQEGHSALAPDALNALHLGAAFIARLQARQEELKATGAQDPAYDIPYSTVHVGTMHGGTALNIVPNRCDLDFEIRNIAADDPDAILAGIIEDAEAIAAPHRNRFPAARIEIEETSGYPGLETPPDTPAVALLQSLLGRDDPLIKVAFGTEGGLFQGTLGVPTLVCGPGHMAQGHKPDEFVSEGQLAECARLLAAITDALTEGKAPALTP</sequence>
<evidence type="ECO:0000313" key="12">
    <source>
        <dbReference type="Proteomes" id="UP000249590"/>
    </source>
</evidence>
<accession>A0A8B2P1B7</accession>
<keyword evidence="9" id="KW-0170">Cobalt</keyword>